<keyword evidence="3" id="KW-1185">Reference proteome</keyword>
<evidence type="ECO:0000313" key="2">
    <source>
        <dbReference type="EMBL" id="KAJ3053154.1"/>
    </source>
</evidence>
<feature type="compositionally biased region" description="Polar residues" evidence="1">
    <location>
        <begin position="310"/>
        <end position="340"/>
    </location>
</feature>
<organism evidence="2 3">
    <name type="scientific">Rhizophlyctis rosea</name>
    <dbReference type="NCBI Taxonomy" id="64517"/>
    <lineage>
        <taxon>Eukaryota</taxon>
        <taxon>Fungi</taxon>
        <taxon>Fungi incertae sedis</taxon>
        <taxon>Chytridiomycota</taxon>
        <taxon>Chytridiomycota incertae sedis</taxon>
        <taxon>Chytridiomycetes</taxon>
        <taxon>Rhizophlyctidales</taxon>
        <taxon>Rhizophlyctidaceae</taxon>
        <taxon>Rhizophlyctis</taxon>
    </lineage>
</organism>
<feature type="compositionally biased region" description="Low complexity" evidence="1">
    <location>
        <begin position="217"/>
        <end position="226"/>
    </location>
</feature>
<reference evidence="2" key="1">
    <citation type="submission" date="2020-05" db="EMBL/GenBank/DDBJ databases">
        <title>Phylogenomic resolution of chytrid fungi.</title>
        <authorList>
            <person name="Stajich J.E."/>
            <person name="Amses K."/>
            <person name="Simmons R."/>
            <person name="Seto K."/>
            <person name="Myers J."/>
            <person name="Bonds A."/>
            <person name="Quandt C.A."/>
            <person name="Barry K."/>
            <person name="Liu P."/>
            <person name="Grigoriev I."/>
            <person name="Longcore J.E."/>
            <person name="James T.Y."/>
        </authorList>
    </citation>
    <scope>NUCLEOTIDE SEQUENCE</scope>
    <source>
        <strain evidence="2">JEL0318</strain>
    </source>
</reference>
<name>A0AAD5SH32_9FUNG</name>
<sequence length="489" mass="52714">MRKTPSVSDLRAVFEAGPKPPTPVRSSSISKDRNDLPEALLKLLSKDADPDPDMKPRGGLVSAVIDGPSDRSDSPVVEPVIDGSKRVTPVRREHKGGVGAWGSLGRARGASVKSNMRTKNEDATASLSTVAFAEPVEEPRVHQPSSSDIHSTVDISTNDGWTRFGVRRRTSEVETSHTPAHKPAEPVQRDLSIAVAAEQSTSDLEIPSPEPCPTSPSPNSSANTTPYRTRHIQILDSCRVKRTEARQMFPMACISPKPTVQTIDPQKDALTNDHDHDVDTQTGTVDHMRAVWEGVQSGDAPPGNKEVESDNGTNQQVDMDNSVSLASPTPPTKTVTFDSPSPSPVLRPHTPEPEPERITLPEPHHKPTPSSSSSASINLPTPPPKRKTTFKKPHLQKNSCEMIVCNIRLLSLPQTSHSVHEITLHCVTCDSSFVLTAAHECGEEAATQGYIMNLDEEVAGKGGGGLVGGDVEREEEVRSEGAHAFNIVM</sequence>
<feature type="compositionally biased region" description="Polar residues" evidence="1">
    <location>
        <begin position="143"/>
        <end position="160"/>
    </location>
</feature>
<feature type="compositionally biased region" description="Basic residues" evidence="1">
    <location>
        <begin position="384"/>
        <end position="393"/>
    </location>
</feature>
<comment type="caution">
    <text evidence="2">The sequence shown here is derived from an EMBL/GenBank/DDBJ whole genome shotgun (WGS) entry which is preliminary data.</text>
</comment>
<dbReference type="AlphaFoldDB" id="A0AAD5SH32"/>
<feature type="region of interest" description="Disordered" evidence="1">
    <location>
        <begin position="295"/>
        <end position="393"/>
    </location>
</feature>
<accession>A0AAD5SH32</accession>
<feature type="region of interest" description="Disordered" evidence="1">
    <location>
        <begin position="136"/>
        <end position="228"/>
    </location>
</feature>
<feature type="compositionally biased region" description="Basic and acidic residues" evidence="1">
    <location>
        <begin position="44"/>
        <end position="56"/>
    </location>
</feature>
<feature type="region of interest" description="Disordered" evidence="1">
    <location>
        <begin position="257"/>
        <end position="281"/>
    </location>
</feature>
<feature type="compositionally biased region" description="Basic and acidic residues" evidence="1">
    <location>
        <begin position="265"/>
        <end position="279"/>
    </location>
</feature>
<dbReference type="Proteomes" id="UP001212841">
    <property type="component" value="Unassembled WGS sequence"/>
</dbReference>
<feature type="region of interest" description="Disordered" evidence="1">
    <location>
        <begin position="1"/>
        <end position="124"/>
    </location>
</feature>
<evidence type="ECO:0000256" key="1">
    <source>
        <dbReference type="SAM" id="MobiDB-lite"/>
    </source>
</evidence>
<gene>
    <name evidence="2" type="ORF">HK097_004925</name>
</gene>
<dbReference type="EMBL" id="JADGJD010000232">
    <property type="protein sequence ID" value="KAJ3053154.1"/>
    <property type="molecule type" value="Genomic_DNA"/>
</dbReference>
<evidence type="ECO:0000313" key="3">
    <source>
        <dbReference type="Proteomes" id="UP001212841"/>
    </source>
</evidence>
<feature type="compositionally biased region" description="Basic and acidic residues" evidence="1">
    <location>
        <begin position="349"/>
        <end position="365"/>
    </location>
</feature>
<feature type="compositionally biased region" description="Polar residues" evidence="1">
    <location>
        <begin position="112"/>
        <end position="124"/>
    </location>
</feature>
<proteinExistence type="predicted"/>
<protein>
    <submittedName>
        <fullName evidence="2">Uncharacterized protein</fullName>
    </submittedName>
</protein>